<evidence type="ECO:0000313" key="1">
    <source>
        <dbReference type="EMBL" id="CRZ03716.1"/>
    </source>
</evidence>
<protein>
    <submittedName>
        <fullName evidence="1">Uncharacterized protein</fullName>
    </submittedName>
</protein>
<feature type="non-terminal residue" evidence="1">
    <location>
        <position position="278"/>
    </location>
</feature>
<dbReference type="SUPFAM" id="SSF48452">
    <property type="entry name" value="TPR-like"/>
    <property type="match status" value="1"/>
</dbReference>
<name>A0A0H5QQG6_9EUKA</name>
<accession>A0A0H5QQG6</accession>
<proteinExistence type="predicted"/>
<dbReference type="Gene3D" id="1.25.40.10">
    <property type="entry name" value="Tetratricopeptide repeat domain"/>
    <property type="match status" value="1"/>
</dbReference>
<sequence length="278" mass="31799">MDNSDHTDGIIIDTSFLDEDHDDPAPATKSKYQIFDSHVKLKHLTSQWFLSSLSDGDYSSYDKATFPAVLDAIQYSYAIGRFQYAIDHCQRILSSPCSKSIIPSQIRILIDIICRSFLKMKLYNDAIPYMYRLLQYNPVDLSIHHMLCRAFIDAHRYSDAIEHLSQCVDVCLTHPDIWLDIADALFELGFRDLARVSYWRSSYLSKQYSTRFTGDHHERLMKQAHVHFELEADCNVIDASQYSSVLPTALLGHVTNSHILFGSGLLSNNHDLNDGENV</sequence>
<dbReference type="EMBL" id="HACM01003274">
    <property type="protein sequence ID" value="CRZ03716.1"/>
    <property type="molecule type" value="Transcribed_RNA"/>
</dbReference>
<organism evidence="1">
    <name type="scientific">Spongospora subterranea</name>
    <dbReference type="NCBI Taxonomy" id="70186"/>
    <lineage>
        <taxon>Eukaryota</taxon>
        <taxon>Sar</taxon>
        <taxon>Rhizaria</taxon>
        <taxon>Endomyxa</taxon>
        <taxon>Phytomyxea</taxon>
        <taxon>Plasmodiophorida</taxon>
        <taxon>Plasmodiophoridae</taxon>
        <taxon>Spongospora</taxon>
    </lineage>
</organism>
<reference evidence="1" key="1">
    <citation type="submission" date="2015-04" db="EMBL/GenBank/DDBJ databases">
        <title>The genome sequence of the plant pathogenic Rhizarian Plasmodiophora brassicae reveals insights in its biotrophic life cycle and the origin of chitin synthesis.</title>
        <authorList>
            <person name="Schwelm A."/>
            <person name="Fogelqvist J."/>
            <person name="Knaust A."/>
            <person name="Julke S."/>
            <person name="Lilja T."/>
            <person name="Dhandapani V."/>
            <person name="Bonilla-Rosso G."/>
            <person name="Karlsson M."/>
            <person name="Shevchenko A."/>
            <person name="Choi S.R."/>
            <person name="Kim H.G."/>
            <person name="Park J.Y."/>
            <person name="Lim Y.P."/>
            <person name="Ludwig-Muller J."/>
            <person name="Dixelius C."/>
        </authorList>
    </citation>
    <scope>NUCLEOTIDE SEQUENCE</scope>
    <source>
        <tissue evidence="1">Potato root galls</tissue>
    </source>
</reference>
<dbReference type="AlphaFoldDB" id="A0A0H5QQG6"/>
<dbReference type="InterPro" id="IPR011990">
    <property type="entry name" value="TPR-like_helical_dom_sf"/>
</dbReference>